<feature type="transmembrane region" description="Helical" evidence="1">
    <location>
        <begin position="133"/>
        <end position="155"/>
    </location>
</feature>
<keyword evidence="1" id="KW-0472">Membrane</keyword>
<evidence type="ECO:0008006" key="4">
    <source>
        <dbReference type="Google" id="ProtNLM"/>
    </source>
</evidence>
<proteinExistence type="predicted"/>
<protein>
    <recommendedName>
        <fullName evidence="4">DUF1129 domain-containing protein</fullName>
    </recommendedName>
</protein>
<feature type="transmembrane region" description="Helical" evidence="1">
    <location>
        <begin position="271"/>
        <end position="291"/>
    </location>
</feature>
<dbReference type="NCBIfam" id="NF038403">
    <property type="entry name" value="perm_prefix_1"/>
    <property type="match status" value="1"/>
</dbReference>
<dbReference type="EMBL" id="JAAFGS010000003">
    <property type="protein sequence ID" value="NGZ75857.1"/>
    <property type="molecule type" value="Genomic_DNA"/>
</dbReference>
<evidence type="ECO:0000313" key="3">
    <source>
        <dbReference type="Proteomes" id="UP000800303"/>
    </source>
</evidence>
<keyword evidence="3" id="KW-1185">Reference proteome</keyword>
<name>A0ABX0F562_9BACL</name>
<keyword evidence="1" id="KW-1133">Transmembrane helix</keyword>
<reference evidence="2 3" key="1">
    <citation type="submission" date="2020-01" db="EMBL/GenBank/DDBJ databases">
        <title>Polyphasic characterisation and genomic insights into a novel alkali tolerant bacterium VR-M41.</title>
        <authorList>
            <person name="Vemuluri V.R."/>
        </authorList>
    </citation>
    <scope>NUCLEOTIDE SEQUENCE [LARGE SCALE GENOMIC DNA]</scope>
    <source>
        <strain evidence="2 3">VR-M41</strain>
    </source>
</reference>
<evidence type="ECO:0000313" key="2">
    <source>
        <dbReference type="EMBL" id="NGZ75857.1"/>
    </source>
</evidence>
<feature type="transmembrane region" description="Helical" evidence="1">
    <location>
        <begin position="220"/>
        <end position="241"/>
    </location>
</feature>
<evidence type="ECO:0000256" key="1">
    <source>
        <dbReference type="SAM" id="Phobius"/>
    </source>
</evidence>
<feature type="transmembrane region" description="Helical" evidence="1">
    <location>
        <begin position="297"/>
        <end position="316"/>
    </location>
</feature>
<gene>
    <name evidence="2" type="ORF">GYN08_11035</name>
</gene>
<comment type="caution">
    <text evidence="2">The sequence shown here is derived from an EMBL/GenBank/DDBJ whole genome shotgun (WGS) entry which is preliminary data.</text>
</comment>
<dbReference type="InterPro" id="IPR047928">
    <property type="entry name" value="Perm_prefix_1"/>
</dbReference>
<dbReference type="Proteomes" id="UP000800303">
    <property type="component" value="Unassembled WGS sequence"/>
</dbReference>
<dbReference type="RefSeq" id="WP_166274261.1">
    <property type="nucleotide sequence ID" value="NZ_JAAFGS010000003.1"/>
</dbReference>
<keyword evidence="1" id="KW-0812">Transmembrane</keyword>
<accession>A0ABX0F562</accession>
<sequence>MDVLKTYLDSLFAAWPRTAQVDDLKREMLGTMEEKYEELKREGRSEHESIGIVISEFGSIDELMEELGIEPIGEEERLPALPENVAAGYEGFVRRSALLQGLGWMLVLLGLAAMMLIAGLNEQGALGSLSADSGYLLAAVALFLLVVPAVGLFIGSASGREAYRMLDEEFELSPGLKADLERKWAAFRPARSRSVIVAACLGVLSPVAVLIGALRGEGEIPYGAAIMLALLGLVAFLFAYYGGIHQGYQKLLQTGEFTPEKKAENRALQGISAIVWSIALVVYFISGFVYQRWDVNWAVFPVTAVLFGAIGGMYTMQCKSKGKA</sequence>
<feature type="transmembrane region" description="Helical" evidence="1">
    <location>
        <begin position="102"/>
        <end position="121"/>
    </location>
</feature>
<feature type="transmembrane region" description="Helical" evidence="1">
    <location>
        <begin position="195"/>
        <end position="214"/>
    </location>
</feature>
<organism evidence="2 3">
    <name type="scientific">Saccharibacillus alkalitolerans</name>
    <dbReference type="NCBI Taxonomy" id="2705290"/>
    <lineage>
        <taxon>Bacteria</taxon>
        <taxon>Bacillati</taxon>
        <taxon>Bacillota</taxon>
        <taxon>Bacilli</taxon>
        <taxon>Bacillales</taxon>
        <taxon>Paenibacillaceae</taxon>
        <taxon>Saccharibacillus</taxon>
    </lineage>
</organism>